<dbReference type="GO" id="GO:0047689">
    <property type="term" value="F:aspartate racemase activity"/>
    <property type="evidence" value="ECO:0007669"/>
    <property type="project" value="UniProtKB-EC"/>
</dbReference>
<dbReference type="Pfam" id="PF01177">
    <property type="entry name" value="Asp_Glu_race"/>
    <property type="match status" value="1"/>
</dbReference>
<protein>
    <submittedName>
        <fullName evidence="3">Aspartate racemase</fullName>
        <ecNumber evidence="3">5.1.1.13</ecNumber>
    </submittedName>
</protein>
<dbReference type="Gene3D" id="3.40.50.1860">
    <property type="match status" value="2"/>
</dbReference>
<gene>
    <name evidence="3" type="ORF">J2R99_002269</name>
</gene>
<sequence length="238" mass="26586">MKKIGMIGGLSWVSTVEYYRRVNEIMQAIEGGVTSARIVLESVNRQEYVEAVIDRQDEVSACRQIENAARALQAAGADFIVITCNDVHRFVPAIEPLLDIPFLHIAQVTAEAIKAKDLRKVAILGVRKTMEEDFYPEIFTRNGLQTIRPNEDEKRDIHDSIYDELVHNRFLDTTRARYQKIIRDLAARGADCVALACTEIPLLLAPEESPLPAFSTTELHCRAAVALALDRAEPDGSP</sequence>
<evidence type="ECO:0000256" key="2">
    <source>
        <dbReference type="ARBA" id="ARBA00023235"/>
    </source>
</evidence>
<keyword evidence="4" id="KW-1185">Reference proteome</keyword>
<dbReference type="Proteomes" id="UP001230253">
    <property type="component" value="Unassembled WGS sequence"/>
</dbReference>
<comment type="similarity">
    <text evidence="1">Belongs to the aspartate/glutamate racemases family.</text>
</comment>
<name>A0ABU0C7A0_9BRAD</name>
<evidence type="ECO:0000256" key="1">
    <source>
        <dbReference type="ARBA" id="ARBA00007847"/>
    </source>
</evidence>
<dbReference type="NCBIfam" id="TIGR00035">
    <property type="entry name" value="asp_race"/>
    <property type="match status" value="1"/>
</dbReference>
<dbReference type="PANTHER" id="PTHR21198">
    <property type="entry name" value="GLUTAMATE RACEMASE"/>
    <property type="match status" value="1"/>
</dbReference>
<organism evidence="3 4">
    <name type="scientific">Rhodopseudomonas julia</name>
    <dbReference type="NCBI Taxonomy" id="200617"/>
    <lineage>
        <taxon>Bacteria</taxon>
        <taxon>Pseudomonadati</taxon>
        <taxon>Pseudomonadota</taxon>
        <taxon>Alphaproteobacteria</taxon>
        <taxon>Hyphomicrobiales</taxon>
        <taxon>Nitrobacteraceae</taxon>
        <taxon>Rhodopseudomonas</taxon>
    </lineage>
</organism>
<dbReference type="RefSeq" id="WP_307154586.1">
    <property type="nucleotide sequence ID" value="NZ_JAUSUK010000002.1"/>
</dbReference>
<accession>A0ABU0C7A0</accession>
<evidence type="ECO:0000313" key="3">
    <source>
        <dbReference type="EMBL" id="MDQ0326400.1"/>
    </source>
</evidence>
<comment type="caution">
    <text evidence="3">The sequence shown here is derived from an EMBL/GenBank/DDBJ whole genome shotgun (WGS) entry which is preliminary data.</text>
</comment>
<dbReference type="EC" id="5.1.1.13" evidence="3"/>
<reference evidence="3 4" key="1">
    <citation type="submission" date="2023-07" db="EMBL/GenBank/DDBJ databases">
        <title>Genomic Encyclopedia of Type Strains, Phase IV (KMG-IV): sequencing the most valuable type-strain genomes for metagenomic binning, comparative biology and taxonomic classification.</title>
        <authorList>
            <person name="Goeker M."/>
        </authorList>
    </citation>
    <scope>NUCLEOTIDE SEQUENCE [LARGE SCALE GENOMIC DNA]</scope>
    <source>
        <strain evidence="3 4">DSM 11549</strain>
    </source>
</reference>
<proteinExistence type="inferred from homology"/>
<dbReference type="InterPro" id="IPR015942">
    <property type="entry name" value="Asp/Glu/hydantoin_racemase"/>
</dbReference>
<dbReference type="EMBL" id="JAUSUK010000002">
    <property type="protein sequence ID" value="MDQ0326400.1"/>
    <property type="molecule type" value="Genomic_DNA"/>
</dbReference>
<dbReference type="SUPFAM" id="SSF53681">
    <property type="entry name" value="Aspartate/glutamate racemase"/>
    <property type="match status" value="2"/>
</dbReference>
<dbReference type="InterPro" id="IPR004380">
    <property type="entry name" value="Asp_race"/>
</dbReference>
<dbReference type="InterPro" id="IPR001920">
    <property type="entry name" value="Asp/Glu_race"/>
</dbReference>
<evidence type="ECO:0000313" key="4">
    <source>
        <dbReference type="Proteomes" id="UP001230253"/>
    </source>
</evidence>
<keyword evidence="2 3" id="KW-0413">Isomerase</keyword>
<dbReference type="PANTHER" id="PTHR21198:SF7">
    <property type="entry name" value="ASPARTATE-GLUTAMATE RACEMASE FAMILY"/>
    <property type="match status" value="1"/>
</dbReference>